<name>A0AAW1B1Q3_CROAD</name>
<evidence type="ECO:0000256" key="8">
    <source>
        <dbReference type="ARBA" id="ARBA00023298"/>
    </source>
</evidence>
<evidence type="ECO:0000313" key="14">
    <source>
        <dbReference type="Proteomes" id="UP001474421"/>
    </source>
</evidence>
<keyword evidence="14" id="KW-1185">Reference proteome</keyword>
<feature type="compositionally biased region" description="Acidic residues" evidence="11">
    <location>
        <begin position="163"/>
        <end position="184"/>
    </location>
</feature>
<gene>
    <name evidence="13" type="ORF">NXF25_019203</name>
</gene>
<dbReference type="PANTHER" id="PTHR10206">
    <property type="entry name" value="CATHELICIDIN"/>
    <property type="match status" value="1"/>
</dbReference>
<evidence type="ECO:0000256" key="11">
    <source>
        <dbReference type="SAM" id="MobiDB-lite"/>
    </source>
</evidence>
<keyword evidence="4" id="KW-0964">Secreted</keyword>
<evidence type="ECO:0000256" key="7">
    <source>
        <dbReference type="ARBA" id="ARBA00023157"/>
    </source>
</evidence>
<dbReference type="GO" id="GO:0005615">
    <property type="term" value="C:extracellular space"/>
    <property type="evidence" value="ECO:0007669"/>
    <property type="project" value="TreeGrafter"/>
</dbReference>
<evidence type="ECO:0000256" key="1">
    <source>
        <dbReference type="ARBA" id="ARBA00004175"/>
    </source>
</evidence>
<dbReference type="EMBL" id="JAOTOJ010000009">
    <property type="protein sequence ID" value="KAK9395842.1"/>
    <property type="molecule type" value="Genomic_DNA"/>
</dbReference>
<evidence type="ECO:0000256" key="10">
    <source>
        <dbReference type="ARBA" id="ARBA00030330"/>
    </source>
</evidence>
<proteinExistence type="inferred from homology"/>
<keyword evidence="8" id="KW-1053">Target membrane</keyword>
<feature type="region of interest" description="Disordered" evidence="11">
    <location>
        <begin position="162"/>
        <end position="188"/>
    </location>
</feature>
<dbReference type="GO" id="GO:0006952">
    <property type="term" value="P:defense response"/>
    <property type="evidence" value="ECO:0007669"/>
    <property type="project" value="InterPro"/>
</dbReference>
<evidence type="ECO:0000256" key="5">
    <source>
        <dbReference type="ARBA" id="ARBA00022537"/>
    </source>
</evidence>
<reference evidence="13 14" key="1">
    <citation type="journal article" date="2024" name="Proc. Natl. Acad. Sci. U.S.A.">
        <title>The genetic regulatory architecture and epigenomic basis for age-related changes in rattlesnake venom.</title>
        <authorList>
            <person name="Hogan M.P."/>
            <person name="Holding M.L."/>
            <person name="Nystrom G.S."/>
            <person name="Colston T.J."/>
            <person name="Bartlett D.A."/>
            <person name="Mason A.J."/>
            <person name="Ellsworth S.A."/>
            <person name="Rautsaw R.M."/>
            <person name="Lawrence K.C."/>
            <person name="Strickland J.L."/>
            <person name="He B."/>
            <person name="Fraser P."/>
            <person name="Margres M.J."/>
            <person name="Gilbert D.M."/>
            <person name="Gibbs H.L."/>
            <person name="Parkinson C.L."/>
            <person name="Rokyta D.R."/>
        </authorList>
    </citation>
    <scope>NUCLEOTIDE SEQUENCE [LARGE SCALE GENOMIC DNA]</scope>
    <source>
        <strain evidence="13">DRR0105</strain>
    </source>
</reference>
<dbReference type="InterPro" id="IPR046350">
    <property type="entry name" value="Cystatin_sf"/>
</dbReference>
<evidence type="ECO:0000256" key="2">
    <source>
        <dbReference type="ARBA" id="ARBA00004613"/>
    </source>
</evidence>
<evidence type="ECO:0000256" key="3">
    <source>
        <dbReference type="ARBA" id="ARBA00005320"/>
    </source>
</evidence>
<evidence type="ECO:0000256" key="9">
    <source>
        <dbReference type="ARBA" id="ARBA00030320"/>
    </source>
</evidence>
<evidence type="ECO:0000256" key="6">
    <source>
        <dbReference type="ARBA" id="ARBA00023136"/>
    </source>
</evidence>
<protein>
    <recommendedName>
        <fullName evidence="10">Cathelicidin-related antimicrobial peptide</fullName>
    </recommendedName>
    <alternativeName>
        <fullName evidence="9">Vipericidin</fullName>
    </alternativeName>
</protein>
<sequence length="273" mass="30789">MENCSWKTSLLLAVLPIVGISALPHKALTTEEALELGVAIYNSQAGDESLYRLLEAVPRPEWVLEVHSGLPPVLLENLCRDPRSDSNHALNFTIKETVCQAGDERSLEECDFQDDGVSDGCQSGLAMSRSPRQVCGQTMQRLLLLEERPPVVVLTCVTVARQEEEENEEEEEEEEEEDEEEEEKDQPRRVKRFKTFFKKLKKGVKNTVKKTSVALAARFRPFPLSIPVSDPGKTFCCPPTPTPPEFGSEHRCVPLSRFPVSQEKIVQERPRNM</sequence>
<comment type="caution">
    <text evidence="13">The sequence shown here is derived from an EMBL/GenBank/DDBJ whole genome shotgun (WGS) entry which is preliminary data.</text>
</comment>
<feature type="signal peptide" evidence="12">
    <location>
        <begin position="1"/>
        <end position="22"/>
    </location>
</feature>
<keyword evidence="6" id="KW-0472">Membrane</keyword>
<dbReference type="GO" id="GO:0044218">
    <property type="term" value="C:other organism cell membrane"/>
    <property type="evidence" value="ECO:0007669"/>
    <property type="project" value="UniProtKB-KW"/>
</dbReference>
<organism evidence="13 14">
    <name type="scientific">Crotalus adamanteus</name>
    <name type="common">Eastern diamondback rattlesnake</name>
    <dbReference type="NCBI Taxonomy" id="8729"/>
    <lineage>
        <taxon>Eukaryota</taxon>
        <taxon>Metazoa</taxon>
        <taxon>Chordata</taxon>
        <taxon>Craniata</taxon>
        <taxon>Vertebrata</taxon>
        <taxon>Euteleostomi</taxon>
        <taxon>Lepidosauria</taxon>
        <taxon>Squamata</taxon>
        <taxon>Bifurcata</taxon>
        <taxon>Unidentata</taxon>
        <taxon>Episquamata</taxon>
        <taxon>Toxicofera</taxon>
        <taxon>Serpentes</taxon>
        <taxon>Colubroidea</taxon>
        <taxon>Viperidae</taxon>
        <taxon>Crotalinae</taxon>
        <taxon>Crotalus</taxon>
    </lineage>
</organism>
<dbReference type="AlphaFoldDB" id="A0AAW1B1Q3"/>
<feature type="chain" id="PRO_5043699172" description="Cathelicidin-related antimicrobial peptide" evidence="12">
    <location>
        <begin position="23"/>
        <end position="273"/>
    </location>
</feature>
<evidence type="ECO:0000256" key="4">
    <source>
        <dbReference type="ARBA" id="ARBA00022525"/>
    </source>
</evidence>
<dbReference type="PANTHER" id="PTHR10206:SF0">
    <property type="entry name" value="CATHELICIDIN B1-RELATED"/>
    <property type="match status" value="1"/>
</dbReference>
<comment type="similarity">
    <text evidence="3">Belongs to the cathelicidin family.</text>
</comment>
<comment type="subcellular location">
    <subcellularLocation>
        <location evidence="2">Secreted</location>
    </subcellularLocation>
    <subcellularLocation>
        <location evidence="1">Target cell membrane</location>
    </subcellularLocation>
</comment>
<keyword evidence="12" id="KW-0732">Signal</keyword>
<keyword evidence="7" id="KW-1015">Disulfide bond</keyword>
<dbReference type="Proteomes" id="UP001474421">
    <property type="component" value="Unassembled WGS sequence"/>
</dbReference>
<dbReference type="SUPFAM" id="SSF54403">
    <property type="entry name" value="Cystatin/monellin"/>
    <property type="match status" value="1"/>
</dbReference>
<keyword evidence="5" id="KW-1052">Target cell membrane</keyword>
<dbReference type="InterPro" id="IPR001894">
    <property type="entry name" value="Cathelicidin-like"/>
</dbReference>
<accession>A0AAW1B1Q3</accession>
<evidence type="ECO:0000313" key="13">
    <source>
        <dbReference type="EMBL" id="KAK9395842.1"/>
    </source>
</evidence>
<dbReference type="Pfam" id="PF00666">
    <property type="entry name" value="Cathelicidins"/>
    <property type="match status" value="1"/>
</dbReference>
<evidence type="ECO:0000256" key="12">
    <source>
        <dbReference type="SAM" id="SignalP"/>
    </source>
</evidence>
<dbReference type="Gene3D" id="3.10.450.10">
    <property type="match status" value="1"/>
</dbReference>